<evidence type="ECO:0000313" key="1">
    <source>
        <dbReference type="EMBL" id="GJT08176.1"/>
    </source>
</evidence>
<protein>
    <submittedName>
        <fullName evidence="1">Uncharacterized protein</fullName>
    </submittedName>
</protein>
<dbReference type="EMBL" id="BQNB010012808">
    <property type="protein sequence ID" value="GJT08176.1"/>
    <property type="molecule type" value="Genomic_DNA"/>
</dbReference>
<name>A0ABQ5B3Y7_9ASTR</name>
<reference evidence="1" key="1">
    <citation type="journal article" date="2022" name="Int. J. Mol. Sci.">
        <title>Draft Genome of Tanacetum Coccineum: Genomic Comparison of Closely Related Tanacetum-Family Plants.</title>
        <authorList>
            <person name="Yamashiro T."/>
            <person name="Shiraishi A."/>
            <person name="Nakayama K."/>
            <person name="Satake H."/>
        </authorList>
    </citation>
    <scope>NUCLEOTIDE SEQUENCE</scope>
</reference>
<keyword evidence="2" id="KW-1185">Reference proteome</keyword>
<reference evidence="1" key="2">
    <citation type="submission" date="2022-01" db="EMBL/GenBank/DDBJ databases">
        <authorList>
            <person name="Yamashiro T."/>
            <person name="Shiraishi A."/>
            <person name="Satake H."/>
            <person name="Nakayama K."/>
        </authorList>
    </citation>
    <scope>NUCLEOTIDE SEQUENCE</scope>
</reference>
<accession>A0ABQ5B3Y7</accession>
<organism evidence="1 2">
    <name type="scientific">Tanacetum coccineum</name>
    <dbReference type="NCBI Taxonomy" id="301880"/>
    <lineage>
        <taxon>Eukaryota</taxon>
        <taxon>Viridiplantae</taxon>
        <taxon>Streptophyta</taxon>
        <taxon>Embryophyta</taxon>
        <taxon>Tracheophyta</taxon>
        <taxon>Spermatophyta</taxon>
        <taxon>Magnoliopsida</taxon>
        <taxon>eudicotyledons</taxon>
        <taxon>Gunneridae</taxon>
        <taxon>Pentapetalae</taxon>
        <taxon>asterids</taxon>
        <taxon>campanulids</taxon>
        <taxon>Asterales</taxon>
        <taxon>Asteraceae</taxon>
        <taxon>Asteroideae</taxon>
        <taxon>Anthemideae</taxon>
        <taxon>Anthemidinae</taxon>
        <taxon>Tanacetum</taxon>
    </lineage>
</organism>
<proteinExistence type="predicted"/>
<dbReference type="Proteomes" id="UP001151760">
    <property type="component" value="Unassembled WGS sequence"/>
</dbReference>
<evidence type="ECO:0000313" key="2">
    <source>
        <dbReference type="Proteomes" id="UP001151760"/>
    </source>
</evidence>
<sequence>MSTQQDIYAPGSENRPHMLNKDNYVPWFSRILRYEKSKPNGKLLVNSILHNPYVKRMIVEPGDLDCDVPVAESFHEQTDDEITKKEAKKMEADDHAIETILMGLSEDIYATVDRRKRQSCSMNGKASSLQKEN</sequence>
<gene>
    <name evidence="1" type="ORF">Tco_0842638</name>
</gene>
<comment type="caution">
    <text evidence="1">The sequence shown here is derived from an EMBL/GenBank/DDBJ whole genome shotgun (WGS) entry which is preliminary data.</text>
</comment>